<keyword evidence="1" id="KW-1133">Transmembrane helix</keyword>
<dbReference type="Proteomes" id="UP000626109">
    <property type="component" value="Unassembled WGS sequence"/>
</dbReference>
<dbReference type="EMBL" id="CAJNNW010001800">
    <property type="protein sequence ID" value="CAE8641207.1"/>
    <property type="molecule type" value="Genomic_DNA"/>
</dbReference>
<proteinExistence type="predicted"/>
<feature type="transmembrane region" description="Helical" evidence="1">
    <location>
        <begin position="6"/>
        <end position="27"/>
    </location>
</feature>
<evidence type="ECO:0000313" key="3">
    <source>
        <dbReference type="Proteomes" id="UP000626109"/>
    </source>
</evidence>
<keyword evidence="1" id="KW-0812">Transmembrane</keyword>
<gene>
    <name evidence="2" type="ORF">PGLA2088_LOCUS2256</name>
</gene>
<name>A0A813HSI6_POLGL</name>
<accession>A0A813HSI6</accession>
<evidence type="ECO:0000256" key="1">
    <source>
        <dbReference type="SAM" id="Phobius"/>
    </source>
</evidence>
<keyword evidence="1" id="KW-0472">Membrane</keyword>
<protein>
    <submittedName>
        <fullName evidence="2">Uncharacterized protein</fullName>
    </submittedName>
</protein>
<dbReference type="AlphaFoldDB" id="A0A813HSI6"/>
<organism evidence="2 3">
    <name type="scientific">Polarella glacialis</name>
    <name type="common">Dinoflagellate</name>
    <dbReference type="NCBI Taxonomy" id="89957"/>
    <lineage>
        <taxon>Eukaryota</taxon>
        <taxon>Sar</taxon>
        <taxon>Alveolata</taxon>
        <taxon>Dinophyceae</taxon>
        <taxon>Suessiales</taxon>
        <taxon>Suessiaceae</taxon>
        <taxon>Polarella</taxon>
    </lineage>
</organism>
<sequence>MFHTANLLLVLLLVLAGVLYICFFILCRKATARRAISELLVQAAAFPLQAAAHLASSGAPCAEAASCSAEGHACKAWISGCSGKSNIINNSDRIRRFQDGSEEQQLQKQQQQQQ</sequence>
<reference evidence="2" key="1">
    <citation type="submission" date="2021-02" db="EMBL/GenBank/DDBJ databases">
        <authorList>
            <person name="Dougan E. K."/>
            <person name="Rhodes N."/>
            <person name="Thang M."/>
            <person name="Chan C."/>
        </authorList>
    </citation>
    <scope>NUCLEOTIDE SEQUENCE</scope>
</reference>
<comment type="caution">
    <text evidence="2">The sequence shown here is derived from an EMBL/GenBank/DDBJ whole genome shotgun (WGS) entry which is preliminary data.</text>
</comment>
<evidence type="ECO:0000313" key="2">
    <source>
        <dbReference type="EMBL" id="CAE8641207.1"/>
    </source>
</evidence>